<evidence type="ECO:0008006" key="10">
    <source>
        <dbReference type="Google" id="ProtNLM"/>
    </source>
</evidence>
<evidence type="ECO:0000256" key="3">
    <source>
        <dbReference type="ARBA" id="ARBA00022692"/>
    </source>
</evidence>
<dbReference type="InterPro" id="IPR027417">
    <property type="entry name" value="P-loop_NTPase"/>
</dbReference>
<evidence type="ECO:0000256" key="1">
    <source>
        <dbReference type="ARBA" id="ARBA00004651"/>
    </source>
</evidence>
<dbReference type="InterPro" id="IPR051539">
    <property type="entry name" value="T4SS-coupling_protein"/>
</dbReference>
<dbReference type="Gene3D" id="3.40.50.300">
    <property type="entry name" value="P-loop containing nucleotide triphosphate hydrolases"/>
    <property type="match status" value="2"/>
</dbReference>
<reference evidence="9" key="1">
    <citation type="journal article" date="2019" name="Int. J. Syst. Evol. Microbiol.">
        <title>The Global Catalogue of Microorganisms (GCM) 10K type strain sequencing project: providing services to taxonomists for standard genome sequencing and annotation.</title>
        <authorList>
            <consortium name="The Broad Institute Genomics Platform"/>
            <consortium name="The Broad Institute Genome Sequencing Center for Infectious Disease"/>
            <person name="Wu L."/>
            <person name="Ma J."/>
        </authorList>
    </citation>
    <scope>NUCLEOTIDE SEQUENCE [LARGE SCALE GENOMIC DNA]</scope>
    <source>
        <strain evidence="9">JCM 14319</strain>
    </source>
</reference>
<dbReference type="PANTHER" id="PTHR37937">
    <property type="entry name" value="CONJUGATIVE TRANSFER: DNA TRANSPORT"/>
    <property type="match status" value="1"/>
</dbReference>
<evidence type="ECO:0000256" key="5">
    <source>
        <dbReference type="ARBA" id="ARBA00023136"/>
    </source>
</evidence>
<keyword evidence="9" id="KW-1185">Reference proteome</keyword>
<protein>
    <recommendedName>
        <fullName evidence="10">AAA+ ATPase domain-containing protein</fullName>
    </recommendedName>
</protein>
<keyword evidence="3 7" id="KW-0812">Transmembrane</keyword>
<evidence type="ECO:0000256" key="7">
    <source>
        <dbReference type="SAM" id="Phobius"/>
    </source>
</evidence>
<evidence type="ECO:0000256" key="4">
    <source>
        <dbReference type="ARBA" id="ARBA00022989"/>
    </source>
</evidence>
<feature type="transmembrane region" description="Helical" evidence="7">
    <location>
        <begin position="20"/>
        <end position="46"/>
    </location>
</feature>
<feature type="transmembrane region" description="Helical" evidence="7">
    <location>
        <begin position="114"/>
        <end position="135"/>
    </location>
</feature>
<evidence type="ECO:0000313" key="9">
    <source>
        <dbReference type="Proteomes" id="UP001500506"/>
    </source>
</evidence>
<evidence type="ECO:0000256" key="2">
    <source>
        <dbReference type="ARBA" id="ARBA00022475"/>
    </source>
</evidence>
<gene>
    <name evidence="8" type="ORF">GCM10009747_37370</name>
</gene>
<evidence type="ECO:0000256" key="6">
    <source>
        <dbReference type="SAM" id="MobiDB-lite"/>
    </source>
</evidence>
<dbReference type="Proteomes" id="UP001500506">
    <property type="component" value="Unassembled WGS sequence"/>
</dbReference>
<keyword evidence="4 7" id="KW-1133">Transmembrane helix</keyword>
<organism evidence="8 9">
    <name type="scientific">Agromyces humatus</name>
    <dbReference type="NCBI Taxonomy" id="279573"/>
    <lineage>
        <taxon>Bacteria</taxon>
        <taxon>Bacillati</taxon>
        <taxon>Actinomycetota</taxon>
        <taxon>Actinomycetes</taxon>
        <taxon>Micrococcales</taxon>
        <taxon>Microbacteriaceae</taxon>
        <taxon>Agromyces</taxon>
    </lineage>
</organism>
<feature type="region of interest" description="Disordered" evidence="6">
    <location>
        <begin position="606"/>
        <end position="651"/>
    </location>
</feature>
<dbReference type="EMBL" id="BAAANH010000011">
    <property type="protein sequence ID" value="GAA1772132.1"/>
    <property type="molecule type" value="Genomic_DNA"/>
</dbReference>
<dbReference type="RefSeq" id="WP_344257653.1">
    <property type="nucleotide sequence ID" value="NZ_BAAANH010000011.1"/>
</dbReference>
<name>A0ABP4XAR7_9MICO</name>
<comment type="subcellular location">
    <subcellularLocation>
        <location evidence="1">Cell membrane</location>
        <topology evidence="1">Multi-pass membrane protein</topology>
    </subcellularLocation>
</comment>
<keyword evidence="5 7" id="KW-0472">Membrane</keyword>
<sequence>MSNAEVPAAEPQGDATSELIGQLIAAAAVIVAALVLLPLLVPLAAVAFAGEAVAVKARFWVVWRWQWVLNTIGALLVGALLAVEVWLLVQWFSTGAAAAFFAADDWGTQLWPTFGPWLLANLVAGVLLLPLAWSIHRRRIAERVRTRRISDVIRQTKIETARKRAADVAAARRIGVKLEAATGQIKGTTSQVVTVPLPAGDGRQAFGFITRTTVKTLAERFYDVRQVRDWVDAGGKLAVLPQAASSVRALLLAESGTGKTVLLNGVMLCALEYGWPVVMLDAKGDPADAEALAEIARSYGRTAIVAGPKSEEGRAQWNLFSGNANQVTAKLMRLMPEPDGANQHYLDEIRGVLQAVQDTGPVRSVADLRDRLTNPGPWVRDQYDQNMVNAPVDRNGTTASTRAMQSLLVALRPLEEWLSEDGWSYEHRQADVTVVPLSPVDDAQARLGDLLMLDLRNFMATRLARRDKSPLLVVVDEFPQLVTGTSDPGDTAGSLFETARSAGMGLILAAQSPAGVSNDEVRRRRALTSGAALIFGRSKDPEDVVKYAGTVMQMEASGAAGGEQLNSARAQHTYVIPPQDVREATDGAFWIVQAGAIAPFRALPNRTVDPSKIAGTTDTPPAPAPAPEAGPAEPPADVDQEPTPVDETMSK</sequence>
<dbReference type="SUPFAM" id="SSF52540">
    <property type="entry name" value="P-loop containing nucleoside triphosphate hydrolases"/>
    <property type="match status" value="1"/>
</dbReference>
<evidence type="ECO:0000313" key="8">
    <source>
        <dbReference type="EMBL" id="GAA1772132.1"/>
    </source>
</evidence>
<feature type="compositionally biased region" description="Pro residues" evidence="6">
    <location>
        <begin position="620"/>
        <end position="634"/>
    </location>
</feature>
<proteinExistence type="predicted"/>
<keyword evidence="2" id="KW-1003">Cell membrane</keyword>
<feature type="transmembrane region" description="Helical" evidence="7">
    <location>
        <begin position="67"/>
        <end position="89"/>
    </location>
</feature>
<dbReference type="PANTHER" id="PTHR37937:SF1">
    <property type="entry name" value="CONJUGATIVE TRANSFER: DNA TRANSPORT"/>
    <property type="match status" value="1"/>
</dbReference>
<comment type="caution">
    <text evidence="8">The sequence shown here is derived from an EMBL/GenBank/DDBJ whole genome shotgun (WGS) entry which is preliminary data.</text>
</comment>
<accession>A0ABP4XAR7</accession>